<dbReference type="Gene3D" id="3.40.50.10170">
    <property type="match status" value="1"/>
</dbReference>
<dbReference type="Gene3D" id="3.30.1180.10">
    <property type="match status" value="1"/>
</dbReference>
<evidence type="ECO:0000256" key="1">
    <source>
        <dbReference type="ARBA" id="ARBA00023121"/>
    </source>
</evidence>
<dbReference type="Proteomes" id="UP000260649">
    <property type="component" value="Unassembled WGS sequence"/>
</dbReference>
<evidence type="ECO:0000313" key="4">
    <source>
        <dbReference type="Proteomes" id="UP000260649"/>
    </source>
</evidence>
<dbReference type="AlphaFoldDB" id="A0A3E2B6N4"/>
<keyword evidence="1" id="KW-0446">Lipid-binding</keyword>
<dbReference type="Pfam" id="PF02645">
    <property type="entry name" value="DegV"/>
    <property type="match status" value="1"/>
</dbReference>
<dbReference type="GO" id="GO:0008289">
    <property type="term" value="F:lipid binding"/>
    <property type="evidence" value="ECO:0007669"/>
    <property type="project" value="UniProtKB-KW"/>
</dbReference>
<evidence type="ECO:0000256" key="2">
    <source>
        <dbReference type="SAM" id="MobiDB-lite"/>
    </source>
</evidence>
<dbReference type="InterPro" id="IPR050270">
    <property type="entry name" value="DegV_domain_contain"/>
</dbReference>
<gene>
    <name evidence="3" type="ORF">DV520_00700</name>
</gene>
<dbReference type="PANTHER" id="PTHR33434">
    <property type="entry name" value="DEGV DOMAIN-CONTAINING PROTEIN DR_1986-RELATED"/>
    <property type="match status" value="1"/>
</dbReference>
<dbReference type="OrthoDB" id="9781230at2"/>
<organism evidence="3 4">
    <name type="scientific">Evtepia gabavorous</name>
    <dbReference type="NCBI Taxonomy" id="2211183"/>
    <lineage>
        <taxon>Bacteria</taxon>
        <taxon>Bacillati</taxon>
        <taxon>Bacillota</taxon>
        <taxon>Clostridia</taxon>
        <taxon>Eubacteriales</taxon>
        <taxon>Evtepia</taxon>
    </lineage>
</organism>
<feature type="region of interest" description="Disordered" evidence="2">
    <location>
        <begin position="1"/>
        <end position="20"/>
    </location>
</feature>
<dbReference type="SUPFAM" id="SSF82549">
    <property type="entry name" value="DAK1/DegV-like"/>
    <property type="match status" value="1"/>
</dbReference>
<dbReference type="PROSITE" id="PS51482">
    <property type="entry name" value="DEGV"/>
    <property type="match status" value="1"/>
</dbReference>
<feature type="compositionally biased region" description="Low complexity" evidence="2">
    <location>
        <begin position="1"/>
        <end position="11"/>
    </location>
</feature>
<sequence length="306" mass="33852">MLLPHAMGRAGRAQRARRKERNVMSKPVYITADSTCDLTPALLERFHVKTIPLHIVLGEENYLDGVDFTQEMIYERYAKDKVLPRTAAVSPQEFTDFFTPLVEAGYEVVFLSISSGLSGTYQNAVIAAQDLPGVYPVDSLQLTTGMGEMVLAACEMRDEGKDAASIAQAMQDLIGRVNVSFVIDTLEYMWKGGRCTGVTAFGANLLNLKPCIEMRNGKLEVCKKYRGNIEKVYEKYIAERLKGKKVDPRYIFITTSNAPTPELAARLESAVRKAVPEAQEIFFTRTGCTVTSHCGPGTMGVLFLEA</sequence>
<proteinExistence type="predicted"/>
<dbReference type="EMBL" id="QQRQ01000001">
    <property type="protein sequence ID" value="RFT07693.1"/>
    <property type="molecule type" value="Genomic_DNA"/>
</dbReference>
<comment type="caution">
    <text evidence="3">The sequence shown here is derived from an EMBL/GenBank/DDBJ whole genome shotgun (WGS) entry which is preliminary data.</text>
</comment>
<dbReference type="InterPro" id="IPR003797">
    <property type="entry name" value="DegV"/>
</dbReference>
<dbReference type="InterPro" id="IPR043168">
    <property type="entry name" value="DegV_C"/>
</dbReference>
<accession>A0A3E2B6N4</accession>
<name>A0A3E2B6N4_9FIRM</name>
<keyword evidence="4" id="KW-1185">Reference proteome</keyword>
<reference evidence="3 4" key="1">
    <citation type="submission" date="2018-07" db="EMBL/GenBank/DDBJ databases">
        <title>GABA Modulating Bacteria of the Human Gut Microbiota.</title>
        <authorList>
            <person name="Strandwitz P."/>
            <person name="Kim K.H."/>
            <person name="Terekhova D."/>
            <person name="Liu J.K."/>
            <person name="Sharma A."/>
            <person name="Levering J."/>
            <person name="Mcdonald D."/>
            <person name="Dietrich D."/>
            <person name="Ramadhar T.R."/>
            <person name="Lekbua A."/>
            <person name="Mroue N."/>
            <person name="Liston C."/>
            <person name="Stewart E.J."/>
            <person name="Dubin M.J."/>
            <person name="Zengler K."/>
            <person name="Knight R."/>
            <person name="Gilbert J.A."/>
            <person name="Clardy J."/>
            <person name="Lewis K."/>
        </authorList>
    </citation>
    <scope>NUCLEOTIDE SEQUENCE [LARGE SCALE GENOMIC DNA]</scope>
    <source>
        <strain evidence="3 4">KLE1738</strain>
    </source>
</reference>
<protein>
    <submittedName>
        <fullName evidence="3">DegV family protein</fullName>
    </submittedName>
</protein>
<dbReference type="PANTHER" id="PTHR33434:SF2">
    <property type="entry name" value="FATTY ACID-BINDING PROTEIN TM_1468"/>
    <property type="match status" value="1"/>
</dbReference>
<dbReference type="NCBIfam" id="TIGR00762">
    <property type="entry name" value="DegV"/>
    <property type="match status" value="1"/>
</dbReference>
<evidence type="ECO:0000313" key="3">
    <source>
        <dbReference type="EMBL" id="RFT07693.1"/>
    </source>
</evidence>